<comment type="cofactor">
    <cofactor evidence="1">
        <name>FAD</name>
        <dbReference type="ChEBI" id="CHEBI:57692"/>
    </cofactor>
</comment>
<comment type="similarity">
    <text evidence="2">Belongs to the MSOX/MTOX family.</text>
</comment>
<organism evidence="7 8">
    <name type="scientific">Coleophoma crateriformis</name>
    <dbReference type="NCBI Taxonomy" id="565419"/>
    <lineage>
        <taxon>Eukaryota</taxon>
        <taxon>Fungi</taxon>
        <taxon>Dikarya</taxon>
        <taxon>Ascomycota</taxon>
        <taxon>Pezizomycotina</taxon>
        <taxon>Leotiomycetes</taxon>
        <taxon>Helotiales</taxon>
        <taxon>Dermateaceae</taxon>
        <taxon>Coleophoma</taxon>
    </lineage>
</organism>
<sequence>MAVPPSKISPIIIVGAGAFGLSTALHLAYAGYSNITVVDYQPYDEIAYSTALGADAASADMNKVLRLSYGSEILYQRLAFDSLEYWNAWNEQISQSAPEQLPKGLKPTDKIWNNCGYLRMSLDGRLSEHEEATLSNLTAEGLRDTQYILGNRNDDARAWSKGLTRKFDPMLRKARGKSLTGVFDSTAGFVEASKCCTWAMHLAKQAGVKFVLGQQGRMTSFLKKNGRTRGIFTADGRRHKADLVVLAAGAWTPSILPSIAPLLETTAGSVAYFQLPPQEQAPELWERFSPANFPVYAWGGWSKGAGLGGFPRTKTGVLKIGFRGTKYTNYETVVDEKGDEHRISVPKTAWWPRAATPQITKQAIVEIKEFVKENLPELADLGIAGCRNCWYIDSLDNNFVIDWVPDDPGLVICSGGSGHGFKFLPILGREVVKIIENPAQKNEYSQMWAWRTQINGPRNGLEDGEGGPRVLSKQKMATKEDWKFSEIAKL</sequence>
<dbReference type="PANTHER" id="PTHR10961:SF15">
    <property type="entry name" value="FAD DEPENDENT OXIDOREDUCTASE DOMAIN-CONTAINING PROTEIN"/>
    <property type="match status" value="1"/>
</dbReference>
<dbReference type="AlphaFoldDB" id="A0A3D8Q5H6"/>
<dbReference type="Pfam" id="PF01266">
    <property type="entry name" value="DAO"/>
    <property type="match status" value="1"/>
</dbReference>
<dbReference type="InterPro" id="IPR036188">
    <property type="entry name" value="FAD/NAD-bd_sf"/>
</dbReference>
<proteinExistence type="inferred from homology"/>
<dbReference type="Gene3D" id="3.30.9.10">
    <property type="entry name" value="D-Amino Acid Oxidase, subunit A, domain 2"/>
    <property type="match status" value="1"/>
</dbReference>
<dbReference type="Proteomes" id="UP000256328">
    <property type="component" value="Unassembled WGS sequence"/>
</dbReference>
<dbReference type="EMBL" id="PDLN01000024">
    <property type="protein sequence ID" value="RDW56920.1"/>
    <property type="molecule type" value="Genomic_DNA"/>
</dbReference>
<keyword evidence="4" id="KW-0274">FAD</keyword>
<accession>A0A3D8Q5H6</accession>
<dbReference type="GO" id="GO:0050660">
    <property type="term" value="F:flavin adenine dinucleotide binding"/>
    <property type="evidence" value="ECO:0007669"/>
    <property type="project" value="InterPro"/>
</dbReference>
<reference evidence="7 8" key="1">
    <citation type="journal article" date="2018" name="IMA Fungus">
        <title>IMA Genome-F 9: Draft genome sequence of Annulohypoxylon stygium, Aspergillus mulundensis, Berkeleyomyces basicola (syn. Thielaviopsis basicola), Ceratocystis smalleyi, two Cercospora beticola strains, Coleophoma cylindrospora, Fusarium fracticaudum, Phialophora cf. hyalina, and Morchella septimelata.</title>
        <authorList>
            <person name="Wingfield B.D."/>
            <person name="Bills G.F."/>
            <person name="Dong Y."/>
            <person name="Huang W."/>
            <person name="Nel W.J."/>
            <person name="Swalarsk-Parry B.S."/>
            <person name="Vaghefi N."/>
            <person name="Wilken P.M."/>
            <person name="An Z."/>
            <person name="de Beer Z.W."/>
            <person name="De Vos L."/>
            <person name="Chen L."/>
            <person name="Duong T.A."/>
            <person name="Gao Y."/>
            <person name="Hammerbacher A."/>
            <person name="Kikkert J.R."/>
            <person name="Li Y."/>
            <person name="Li H."/>
            <person name="Li K."/>
            <person name="Li Q."/>
            <person name="Liu X."/>
            <person name="Ma X."/>
            <person name="Naidoo K."/>
            <person name="Pethybridge S.J."/>
            <person name="Sun J."/>
            <person name="Steenkamp E.T."/>
            <person name="van der Nest M.A."/>
            <person name="van Wyk S."/>
            <person name="Wingfield M.J."/>
            <person name="Xiong C."/>
            <person name="Yue Q."/>
            <person name="Zhang X."/>
        </authorList>
    </citation>
    <scope>NUCLEOTIDE SEQUENCE [LARGE SCALE GENOMIC DNA]</scope>
    <source>
        <strain evidence="7 8">BP5796</strain>
    </source>
</reference>
<evidence type="ECO:0000259" key="6">
    <source>
        <dbReference type="Pfam" id="PF01266"/>
    </source>
</evidence>
<keyword evidence="5" id="KW-0560">Oxidoreductase</keyword>
<comment type="caution">
    <text evidence="7">The sequence shown here is derived from an EMBL/GenBank/DDBJ whole genome shotgun (WGS) entry which is preliminary data.</text>
</comment>
<evidence type="ECO:0000256" key="3">
    <source>
        <dbReference type="ARBA" id="ARBA00022630"/>
    </source>
</evidence>
<evidence type="ECO:0000313" key="8">
    <source>
        <dbReference type="Proteomes" id="UP000256328"/>
    </source>
</evidence>
<evidence type="ECO:0000256" key="2">
    <source>
        <dbReference type="ARBA" id="ARBA00010989"/>
    </source>
</evidence>
<dbReference type="InterPro" id="IPR045170">
    <property type="entry name" value="MTOX"/>
</dbReference>
<keyword evidence="8" id="KW-1185">Reference proteome</keyword>
<feature type="domain" description="FAD dependent oxidoreductase" evidence="6">
    <location>
        <begin position="11"/>
        <end position="432"/>
    </location>
</feature>
<dbReference type="SUPFAM" id="SSF51905">
    <property type="entry name" value="FAD/NAD(P)-binding domain"/>
    <property type="match status" value="1"/>
</dbReference>
<gene>
    <name evidence="7" type="ORF">BP5796_12987</name>
</gene>
<keyword evidence="3" id="KW-0285">Flavoprotein</keyword>
<dbReference type="Gene3D" id="3.50.50.60">
    <property type="entry name" value="FAD/NAD(P)-binding domain"/>
    <property type="match status" value="1"/>
</dbReference>
<dbReference type="PANTHER" id="PTHR10961">
    <property type="entry name" value="PEROXISOMAL SARCOSINE OXIDASE"/>
    <property type="match status" value="1"/>
</dbReference>
<evidence type="ECO:0000313" key="7">
    <source>
        <dbReference type="EMBL" id="RDW56920.1"/>
    </source>
</evidence>
<dbReference type="OrthoDB" id="2219495at2759"/>
<dbReference type="GO" id="GO:0008115">
    <property type="term" value="F:sarcosine oxidase activity"/>
    <property type="evidence" value="ECO:0007669"/>
    <property type="project" value="TreeGrafter"/>
</dbReference>
<evidence type="ECO:0000256" key="4">
    <source>
        <dbReference type="ARBA" id="ARBA00022827"/>
    </source>
</evidence>
<evidence type="ECO:0000256" key="1">
    <source>
        <dbReference type="ARBA" id="ARBA00001974"/>
    </source>
</evidence>
<protein>
    <submittedName>
        <fullName evidence="7">FAD dependent oxidoreductase-3</fullName>
    </submittedName>
</protein>
<dbReference type="InterPro" id="IPR006076">
    <property type="entry name" value="FAD-dep_OxRdtase"/>
</dbReference>
<name>A0A3D8Q5H6_9HELO</name>
<evidence type="ECO:0000256" key="5">
    <source>
        <dbReference type="ARBA" id="ARBA00023002"/>
    </source>
</evidence>